<feature type="signal peptide" evidence="6">
    <location>
        <begin position="1"/>
        <end position="23"/>
    </location>
</feature>
<gene>
    <name evidence="8" type="ORF">OD750_000510</name>
</gene>
<dbReference type="PANTHER" id="PTHR43399">
    <property type="entry name" value="SUBTILISIN-RELATED"/>
    <property type="match status" value="1"/>
</dbReference>
<dbReference type="SUPFAM" id="SSF52743">
    <property type="entry name" value="Subtilisin-like"/>
    <property type="match status" value="1"/>
</dbReference>
<dbReference type="InterPro" id="IPR051048">
    <property type="entry name" value="Peptidase_S8/S53_subtilisin"/>
</dbReference>
<proteinExistence type="inferred from homology"/>
<dbReference type="InterPro" id="IPR036852">
    <property type="entry name" value="Peptidase_S8/S53_dom_sf"/>
</dbReference>
<feature type="chain" id="PRO_5040730580" evidence="6">
    <location>
        <begin position="24"/>
        <end position="816"/>
    </location>
</feature>
<keyword evidence="4 5" id="KW-0720">Serine protease</keyword>
<evidence type="ECO:0000256" key="1">
    <source>
        <dbReference type="ARBA" id="ARBA00011073"/>
    </source>
</evidence>
<dbReference type="RefSeq" id="WP_263544440.1">
    <property type="nucleotide sequence ID" value="NZ_JAOVZO020000001.1"/>
</dbReference>
<dbReference type="GO" id="GO:0006508">
    <property type="term" value="P:proteolysis"/>
    <property type="evidence" value="ECO:0007669"/>
    <property type="project" value="UniProtKB-KW"/>
</dbReference>
<keyword evidence="3 5" id="KW-0378">Hydrolase</keyword>
<dbReference type="InterPro" id="IPR000209">
    <property type="entry name" value="Peptidase_S8/S53_dom"/>
</dbReference>
<protein>
    <submittedName>
        <fullName evidence="8">S8 family serine peptidase</fullName>
    </submittedName>
</protein>
<evidence type="ECO:0000256" key="6">
    <source>
        <dbReference type="SAM" id="SignalP"/>
    </source>
</evidence>
<dbReference type="Proteomes" id="UP001139971">
    <property type="component" value="Unassembled WGS sequence"/>
</dbReference>
<dbReference type="SUPFAM" id="SSF49785">
    <property type="entry name" value="Galactose-binding domain-like"/>
    <property type="match status" value="1"/>
</dbReference>
<evidence type="ECO:0000313" key="9">
    <source>
        <dbReference type="Proteomes" id="UP001139971"/>
    </source>
</evidence>
<evidence type="ECO:0000256" key="5">
    <source>
        <dbReference type="PROSITE-ProRule" id="PRU01240"/>
    </source>
</evidence>
<dbReference type="Gene3D" id="3.40.50.200">
    <property type="entry name" value="Peptidase S8/S53 domain"/>
    <property type="match status" value="1"/>
</dbReference>
<dbReference type="Pfam" id="PF00082">
    <property type="entry name" value="Peptidase_S8"/>
    <property type="match status" value="1"/>
</dbReference>
<dbReference type="PROSITE" id="PS51892">
    <property type="entry name" value="SUBTILASE"/>
    <property type="match status" value="1"/>
</dbReference>
<dbReference type="PROSITE" id="PS51257">
    <property type="entry name" value="PROKAR_LIPOPROTEIN"/>
    <property type="match status" value="1"/>
</dbReference>
<evidence type="ECO:0000259" key="7">
    <source>
        <dbReference type="Pfam" id="PF00082"/>
    </source>
</evidence>
<dbReference type="Gene3D" id="2.60.120.380">
    <property type="match status" value="1"/>
</dbReference>
<organism evidence="8 9">
    <name type="scientific">Tahibacter soli</name>
    <dbReference type="NCBI Taxonomy" id="2983605"/>
    <lineage>
        <taxon>Bacteria</taxon>
        <taxon>Pseudomonadati</taxon>
        <taxon>Pseudomonadota</taxon>
        <taxon>Gammaproteobacteria</taxon>
        <taxon>Lysobacterales</taxon>
        <taxon>Rhodanobacteraceae</taxon>
        <taxon>Tahibacter</taxon>
    </lineage>
</organism>
<dbReference type="InterPro" id="IPR023828">
    <property type="entry name" value="Peptidase_S8_Ser-AS"/>
</dbReference>
<keyword evidence="6" id="KW-0732">Signal</keyword>
<evidence type="ECO:0000256" key="2">
    <source>
        <dbReference type="ARBA" id="ARBA00022670"/>
    </source>
</evidence>
<dbReference type="EMBL" id="JAOVZO020000001">
    <property type="protein sequence ID" value="MDC8011021.1"/>
    <property type="molecule type" value="Genomic_DNA"/>
</dbReference>
<dbReference type="PROSITE" id="PS00138">
    <property type="entry name" value="SUBTILASE_SER"/>
    <property type="match status" value="1"/>
</dbReference>
<dbReference type="AlphaFoldDB" id="A0A9X4BG46"/>
<feature type="domain" description="Peptidase S8/S53" evidence="7">
    <location>
        <begin position="296"/>
        <end position="634"/>
    </location>
</feature>
<reference evidence="8" key="1">
    <citation type="submission" date="2023-02" db="EMBL/GenBank/DDBJ databases">
        <title>Tahibacter soli sp. nov. isolated from soil.</title>
        <authorList>
            <person name="Baek J.H."/>
            <person name="Lee J.K."/>
            <person name="Choi D.G."/>
            <person name="Jeon C.O."/>
        </authorList>
    </citation>
    <scope>NUCLEOTIDE SEQUENCE</scope>
    <source>
        <strain evidence="8">BL</strain>
    </source>
</reference>
<comment type="similarity">
    <text evidence="1 5">Belongs to the peptidase S8 family.</text>
</comment>
<dbReference type="PANTHER" id="PTHR43399:SF4">
    <property type="entry name" value="CELL WALL-ASSOCIATED PROTEASE"/>
    <property type="match status" value="1"/>
</dbReference>
<feature type="active site" description="Charge relay system" evidence="5">
    <location>
        <position position="301"/>
    </location>
</feature>
<keyword evidence="9" id="KW-1185">Reference proteome</keyword>
<dbReference type="InterPro" id="IPR008979">
    <property type="entry name" value="Galactose-bd-like_sf"/>
</dbReference>
<evidence type="ECO:0000313" key="8">
    <source>
        <dbReference type="EMBL" id="MDC8011021.1"/>
    </source>
</evidence>
<name>A0A9X4BG46_9GAMM</name>
<evidence type="ECO:0000256" key="4">
    <source>
        <dbReference type="ARBA" id="ARBA00022825"/>
    </source>
</evidence>
<comment type="caution">
    <text evidence="8">The sequence shown here is derived from an EMBL/GenBank/DDBJ whole genome shotgun (WGS) entry which is preliminary data.</text>
</comment>
<sequence length="816" mass="85677">MKVTPCRCRLFLALAFACACARAQVGVSPRFDADYVLSPRGAQPDGGVRVYDYGAFALWRLDAAGRKRSPGAERRIDLPSGWFVPRADDAKRSATPVGTGVYVVQFVGPIVDEWLADLRRAGAQPLQYVGEDAYLVVADAKAGVALAQAAERGEPMRYSAPLAADRKIAPNAAQYAGAHPQARLRVTVVVADHANAAATRDRIRAMDATAGERRWSDLRGMHALDIDVPASRVADIAALADVVTIGLHTQRRAFDEKQTQIMAGAFNAARTAPAAPGYREWLESLGFSTNPADYPILAVVDDGIGDGTTVAGAGDPNFTTNGAGIESRIVYARSCYGHVPASRRGHGHLNASIAAGYDDRSGFPYRDPDGFRRAEGVNPWARLANIQILEPGYNTCTEEDGEIGVQAAQGVRISTNSWGSAEMAPDLWQAYDDRSRAYDIATRDATPSTAGHQPITFVFAAGNHGPGPHSVASPANAKNVVAVGASENVRPADEDGPWIDPRCTDGPFVADNAMDIWALSSRGPAIGGRVKPELVVPGVRIQGSASTSPEYDGQSVCQKYHPDHQTELTVANGTSLAAPAVAGAATLLYRFLETRLLRAEPSPALIKAYLVAHTTYLTGEAANDTLPSPTQGYGMPNLGAAFAVTTARLLIDQTQVFGAPGETYVLQGAIADDTQPVRVVLTWTDAPGAVNAQSPSVNDLDLVVQAGGAEYRGNRFAGRWSVSGGAADAVNNTEAVFLLPGTRGPIRVTVASRSVAGDGVPGNADATDQDFALVCTNCTPSTRANGPAPALRPVPALPRATGPAPIAGAAIGEPAR</sequence>
<accession>A0A9X4BG46</accession>
<feature type="active site" description="Charge relay system" evidence="5">
    <location>
        <position position="346"/>
    </location>
</feature>
<dbReference type="GO" id="GO:0004252">
    <property type="term" value="F:serine-type endopeptidase activity"/>
    <property type="evidence" value="ECO:0007669"/>
    <property type="project" value="UniProtKB-UniRule"/>
</dbReference>
<feature type="active site" description="Charge relay system" evidence="5">
    <location>
        <position position="575"/>
    </location>
</feature>
<keyword evidence="2 5" id="KW-0645">Protease</keyword>
<evidence type="ECO:0000256" key="3">
    <source>
        <dbReference type="ARBA" id="ARBA00022801"/>
    </source>
</evidence>